<dbReference type="GO" id="GO:0051920">
    <property type="term" value="F:peroxiredoxin activity"/>
    <property type="evidence" value="ECO:0007669"/>
    <property type="project" value="InterPro"/>
</dbReference>
<accession>A0A4R8DIA5</accession>
<dbReference type="NCBIfam" id="TIGR00778">
    <property type="entry name" value="ahpD_dom"/>
    <property type="match status" value="1"/>
</dbReference>
<dbReference type="EMBL" id="SODV01000002">
    <property type="protein sequence ID" value="TDW96886.1"/>
    <property type="molecule type" value="Genomic_DNA"/>
</dbReference>
<comment type="caution">
    <text evidence="2">The sequence shown here is derived from an EMBL/GenBank/DDBJ whole genome shotgun (WGS) entry which is preliminary data.</text>
</comment>
<dbReference type="Proteomes" id="UP000294498">
    <property type="component" value="Unassembled WGS sequence"/>
</dbReference>
<reference evidence="2 3" key="1">
    <citation type="submission" date="2019-03" db="EMBL/GenBank/DDBJ databases">
        <title>Genomic Encyclopedia of Type Strains, Phase IV (KMG-IV): sequencing the most valuable type-strain genomes for metagenomic binning, comparative biology and taxonomic classification.</title>
        <authorList>
            <person name="Goeker M."/>
        </authorList>
    </citation>
    <scope>NUCLEOTIDE SEQUENCE [LARGE SCALE GENOMIC DNA]</scope>
    <source>
        <strain evidence="2 3">DSM 100059</strain>
    </source>
</reference>
<evidence type="ECO:0000313" key="2">
    <source>
        <dbReference type="EMBL" id="TDW96886.1"/>
    </source>
</evidence>
<evidence type="ECO:0000313" key="3">
    <source>
        <dbReference type="Proteomes" id="UP000294498"/>
    </source>
</evidence>
<dbReference type="Pfam" id="PF02627">
    <property type="entry name" value="CMD"/>
    <property type="match status" value="1"/>
</dbReference>
<feature type="domain" description="Carboxymuconolactone decarboxylase-like" evidence="1">
    <location>
        <begin position="27"/>
        <end position="94"/>
    </location>
</feature>
<dbReference type="Gene3D" id="1.20.1290.10">
    <property type="entry name" value="AhpD-like"/>
    <property type="match status" value="1"/>
</dbReference>
<proteinExistence type="predicted"/>
<dbReference type="PANTHER" id="PTHR34846">
    <property type="entry name" value="4-CARBOXYMUCONOLACTONE DECARBOXYLASE FAMILY PROTEIN (AFU_ORTHOLOGUE AFUA_6G11590)"/>
    <property type="match status" value="1"/>
</dbReference>
<dbReference type="InterPro" id="IPR003779">
    <property type="entry name" value="CMD-like"/>
</dbReference>
<dbReference type="OrthoDB" id="9801997at2"/>
<dbReference type="SUPFAM" id="SSF69118">
    <property type="entry name" value="AhpD-like"/>
    <property type="match status" value="1"/>
</dbReference>
<keyword evidence="2" id="KW-0575">Peroxidase</keyword>
<keyword evidence="2" id="KW-0560">Oxidoreductase</keyword>
<dbReference type="InterPro" id="IPR029032">
    <property type="entry name" value="AhpD-like"/>
</dbReference>
<protein>
    <submittedName>
        <fullName evidence="2">AhpD family alkylhydroperoxidase</fullName>
    </submittedName>
</protein>
<gene>
    <name evidence="2" type="ORF">EDB95_4722</name>
</gene>
<dbReference type="InterPro" id="IPR004675">
    <property type="entry name" value="AhpD_core"/>
</dbReference>
<organism evidence="2 3">
    <name type="scientific">Dinghuibacter silviterrae</name>
    <dbReference type="NCBI Taxonomy" id="1539049"/>
    <lineage>
        <taxon>Bacteria</taxon>
        <taxon>Pseudomonadati</taxon>
        <taxon>Bacteroidota</taxon>
        <taxon>Chitinophagia</taxon>
        <taxon>Chitinophagales</taxon>
        <taxon>Chitinophagaceae</taxon>
        <taxon>Dinghuibacter</taxon>
    </lineage>
</organism>
<dbReference type="RefSeq" id="WP_133998117.1">
    <property type="nucleotide sequence ID" value="NZ_SODV01000002.1"/>
</dbReference>
<sequence length="150" mass="16981">MEPRITFQDTRKGMLDTLLKVGQFMHSAQLDPKLQHLLAYRVSQINGCAFCLDMHHKDAIAAGDTEQRLHGMPAWKDSPYYSDAERAAFQLAEELTAHHEASDATFAELEKYFSKEQIADITLGISMTGTWNRINKVFRTPAGNYKPGTY</sequence>
<keyword evidence="3" id="KW-1185">Reference proteome</keyword>
<dbReference type="AlphaFoldDB" id="A0A4R8DIA5"/>
<evidence type="ECO:0000259" key="1">
    <source>
        <dbReference type="Pfam" id="PF02627"/>
    </source>
</evidence>
<dbReference type="PANTHER" id="PTHR34846:SF5">
    <property type="entry name" value="CARBOXYMUCONOLACTONE DECARBOXYLASE-LIKE DOMAIN-CONTAINING PROTEIN"/>
    <property type="match status" value="1"/>
</dbReference>
<name>A0A4R8DIA5_9BACT</name>